<organism evidence="2 3">
    <name type="scientific">Halteria grandinella</name>
    <dbReference type="NCBI Taxonomy" id="5974"/>
    <lineage>
        <taxon>Eukaryota</taxon>
        <taxon>Sar</taxon>
        <taxon>Alveolata</taxon>
        <taxon>Ciliophora</taxon>
        <taxon>Intramacronucleata</taxon>
        <taxon>Spirotrichea</taxon>
        <taxon>Stichotrichia</taxon>
        <taxon>Sporadotrichida</taxon>
        <taxon>Halteriidae</taxon>
        <taxon>Halteria</taxon>
    </lineage>
</organism>
<accession>A0A8J8NI61</accession>
<comment type="caution">
    <text evidence="2">The sequence shown here is derived from an EMBL/GenBank/DDBJ whole genome shotgun (WGS) entry which is preliminary data.</text>
</comment>
<dbReference type="SUPFAM" id="SSF158997">
    <property type="entry name" value="Trm112p-like"/>
    <property type="match status" value="1"/>
</dbReference>
<dbReference type="GO" id="GO:0030488">
    <property type="term" value="P:tRNA methylation"/>
    <property type="evidence" value="ECO:0007669"/>
    <property type="project" value="TreeGrafter"/>
</dbReference>
<dbReference type="GO" id="GO:0070476">
    <property type="term" value="P:rRNA (guanine-N7)-methylation"/>
    <property type="evidence" value="ECO:0007669"/>
    <property type="project" value="TreeGrafter"/>
</dbReference>
<dbReference type="OrthoDB" id="2187549at2759"/>
<dbReference type="GO" id="GO:0046982">
    <property type="term" value="F:protein heterodimerization activity"/>
    <property type="evidence" value="ECO:0007669"/>
    <property type="project" value="InterPro"/>
</dbReference>
<gene>
    <name evidence="2" type="ORF">FGO68_gene5490</name>
</gene>
<keyword evidence="3" id="KW-1185">Reference proteome</keyword>
<evidence type="ECO:0000313" key="2">
    <source>
        <dbReference type="EMBL" id="TNV75193.1"/>
    </source>
</evidence>
<evidence type="ECO:0000313" key="3">
    <source>
        <dbReference type="Proteomes" id="UP000785679"/>
    </source>
</evidence>
<reference evidence="2" key="1">
    <citation type="submission" date="2019-06" db="EMBL/GenBank/DDBJ databases">
        <authorList>
            <person name="Zheng W."/>
        </authorList>
    </citation>
    <scope>NUCLEOTIDE SEQUENCE</scope>
    <source>
        <strain evidence="2">QDHG01</strain>
    </source>
</reference>
<comment type="similarity">
    <text evidence="1">Belongs to the TRM112 family.</text>
</comment>
<sequence>MKLITHNILMCNKKGCTKNNFPLRLVVKQYADYEADNAQEYSANLMTRLLEKLDWNALKITVATLPDWGIALPDAVTPELAKDEAFLQSLHMLLVRRQIIDGEMVCPNCERSYEIKNGIANMLLQEDEV</sequence>
<proteinExistence type="inferred from homology"/>
<name>A0A8J8NI61_HALGN</name>
<evidence type="ECO:0008006" key="4">
    <source>
        <dbReference type="Google" id="ProtNLM"/>
    </source>
</evidence>
<dbReference type="Pfam" id="PF03966">
    <property type="entry name" value="Trm112p"/>
    <property type="match status" value="1"/>
</dbReference>
<dbReference type="EMBL" id="RRYP01016161">
    <property type="protein sequence ID" value="TNV75193.1"/>
    <property type="molecule type" value="Genomic_DNA"/>
</dbReference>
<dbReference type="AlphaFoldDB" id="A0A8J8NI61"/>
<dbReference type="PANTHER" id="PTHR12773:SF0">
    <property type="entry name" value="MULTIFUNCTIONAL METHYLTRANSFERASE SUBUNIT TRM112-LIKE PROTEIN"/>
    <property type="match status" value="1"/>
</dbReference>
<dbReference type="InterPro" id="IPR039127">
    <property type="entry name" value="Trm112"/>
</dbReference>
<protein>
    <recommendedName>
        <fullName evidence="4">Trm112 family protein</fullName>
    </recommendedName>
</protein>
<dbReference type="PANTHER" id="PTHR12773">
    <property type="entry name" value="UPF0315 PROTEIN-RELATED"/>
    <property type="match status" value="1"/>
</dbReference>
<dbReference type="Proteomes" id="UP000785679">
    <property type="component" value="Unassembled WGS sequence"/>
</dbReference>
<dbReference type="InterPro" id="IPR005651">
    <property type="entry name" value="Trm112-like"/>
</dbReference>
<dbReference type="Gene3D" id="2.20.25.10">
    <property type="match status" value="1"/>
</dbReference>
<evidence type="ECO:0000256" key="1">
    <source>
        <dbReference type="ARBA" id="ARBA00007980"/>
    </source>
</evidence>